<comment type="caution">
    <text evidence="3">The sequence shown here is derived from an EMBL/GenBank/DDBJ whole genome shotgun (WGS) entry which is preliminary data.</text>
</comment>
<proteinExistence type="predicted"/>
<accession>A0ABS8W8N2</accession>
<dbReference type="InterPro" id="IPR028096">
    <property type="entry name" value="EfeO_Cupredoxin"/>
</dbReference>
<evidence type="ECO:0000313" key="3">
    <source>
        <dbReference type="EMBL" id="MCE2593906.1"/>
    </source>
</evidence>
<name>A0ABS8W8N2_9GAMM</name>
<dbReference type="EMBL" id="JAIMJA010000003">
    <property type="protein sequence ID" value="MCE2593906.1"/>
    <property type="molecule type" value="Genomic_DNA"/>
</dbReference>
<keyword evidence="1" id="KW-0812">Transmembrane</keyword>
<gene>
    <name evidence="3" type="ORF">K6Y31_03650</name>
</gene>
<dbReference type="Pfam" id="PF13473">
    <property type="entry name" value="Cupredoxin_1"/>
    <property type="match status" value="1"/>
</dbReference>
<dbReference type="RefSeq" id="WP_233051495.1">
    <property type="nucleotide sequence ID" value="NZ_JAIMJA010000003.1"/>
</dbReference>
<dbReference type="SUPFAM" id="SSF49503">
    <property type="entry name" value="Cupredoxins"/>
    <property type="match status" value="1"/>
</dbReference>
<evidence type="ECO:0000313" key="4">
    <source>
        <dbReference type="Proteomes" id="UP001201273"/>
    </source>
</evidence>
<keyword evidence="4" id="KW-1185">Reference proteome</keyword>
<feature type="transmembrane region" description="Helical" evidence="1">
    <location>
        <begin position="6"/>
        <end position="22"/>
    </location>
</feature>
<keyword evidence="1" id="KW-1133">Transmembrane helix</keyword>
<evidence type="ECO:0000256" key="1">
    <source>
        <dbReference type="SAM" id="Phobius"/>
    </source>
</evidence>
<feature type="domain" description="EfeO-type cupredoxin-like" evidence="2">
    <location>
        <begin position="12"/>
        <end position="115"/>
    </location>
</feature>
<reference evidence="3 4" key="1">
    <citation type="journal article" date="2022" name="Environ. Microbiol. Rep.">
        <title>Eco-phylogenetic analyses reveal divergent evolution of vitamin B12 metabolism in the marine bacterial family 'Psychromonadaceae'.</title>
        <authorList>
            <person name="Jin X."/>
            <person name="Yang Y."/>
            <person name="Cao H."/>
            <person name="Gao B."/>
            <person name="Zhao Z."/>
        </authorList>
    </citation>
    <scope>NUCLEOTIDE SEQUENCE [LARGE SCALE GENOMIC DNA]</scope>
    <source>
        <strain evidence="3 4">MKS20</strain>
    </source>
</reference>
<protein>
    <submittedName>
        <fullName evidence="3">Cupredoxin domain-containing protein</fullName>
    </submittedName>
</protein>
<dbReference type="Proteomes" id="UP001201273">
    <property type="component" value="Unassembled WGS sequence"/>
</dbReference>
<dbReference type="InterPro" id="IPR008972">
    <property type="entry name" value="Cupredoxin"/>
</dbReference>
<organism evidence="3 4">
    <name type="scientific">Motilimonas cestriensis</name>
    <dbReference type="NCBI Taxonomy" id="2742685"/>
    <lineage>
        <taxon>Bacteria</taxon>
        <taxon>Pseudomonadati</taxon>
        <taxon>Pseudomonadota</taxon>
        <taxon>Gammaproteobacteria</taxon>
        <taxon>Alteromonadales</taxon>
        <taxon>Alteromonadales genera incertae sedis</taxon>
        <taxon>Motilimonas</taxon>
    </lineage>
</organism>
<sequence>MIVINLLGLVLIGFIVWWFWLYQPPKQRTNKGNIEIEVKDGVYTPAQVKVLAGQPFTLRFIRRDPSLCAEVVQIPTLSVSDNLPTNQPHDISLPELAVGKYEFHCQMKMYRGVIHVVEDE</sequence>
<evidence type="ECO:0000259" key="2">
    <source>
        <dbReference type="Pfam" id="PF13473"/>
    </source>
</evidence>
<keyword evidence="1" id="KW-0472">Membrane</keyword>
<dbReference type="Gene3D" id="2.60.40.420">
    <property type="entry name" value="Cupredoxins - blue copper proteins"/>
    <property type="match status" value="1"/>
</dbReference>